<name>A0AA36HP49_9DINO</name>
<dbReference type="Proteomes" id="UP001178507">
    <property type="component" value="Unassembled WGS sequence"/>
</dbReference>
<organism evidence="1 2">
    <name type="scientific">Effrenium voratum</name>
    <dbReference type="NCBI Taxonomy" id="2562239"/>
    <lineage>
        <taxon>Eukaryota</taxon>
        <taxon>Sar</taxon>
        <taxon>Alveolata</taxon>
        <taxon>Dinophyceae</taxon>
        <taxon>Suessiales</taxon>
        <taxon>Symbiodiniaceae</taxon>
        <taxon>Effrenium</taxon>
    </lineage>
</organism>
<gene>
    <name evidence="1" type="ORF">EVOR1521_LOCUS2522</name>
</gene>
<evidence type="ECO:0000313" key="1">
    <source>
        <dbReference type="EMBL" id="CAJ1372441.1"/>
    </source>
</evidence>
<evidence type="ECO:0000313" key="2">
    <source>
        <dbReference type="Proteomes" id="UP001178507"/>
    </source>
</evidence>
<accession>A0AA36HP49</accession>
<protein>
    <submittedName>
        <fullName evidence="1">Uncharacterized protein</fullName>
    </submittedName>
</protein>
<dbReference type="EMBL" id="CAUJNA010000135">
    <property type="protein sequence ID" value="CAJ1372441.1"/>
    <property type="molecule type" value="Genomic_DNA"/>
</dbReference>
<dbReference type="AlphaFoldDB" id="A0AA36HP49"/>
<comment type="caution">
    <text evidence="1">The sequence shown here is derived from an EMBL/GenBank/DDBJ whole genome shotgun (WGS) entry which is preliminary data.</text>
</comment>
<reference evidence="1" key="1">
    <citation type="submission" date="2023-08" db="EMBL/GenBank/DDBJ databases">
        <authorList>
            <person name="Chen Y."/>
            <person name="Shah S."/>
            <person name="Dougan E. K."/>
            <person name="Thang M."/>
            <person name="Chan C."/>
        </authorList>
    </citation>
    <scope>NUCLEOTIDE SEQUENCE</scope>
</reference>
<keyword evidence="2" id="KW-1185">Reference proteome</keyword>
<proteinExistence type="predicted"/>
<sequence>MMPLAPFTSAASAAASLASAAYGSLRGSEEEAKGLREVSQAAERAQGLAIHLADRLSTARTDLDSALSPSSVVRGIREVGYRASSVLQRLRSSTVELLSMEDGPTESAEVLGLSRQLWECWHSKHMALTAAERLYLTLLSESRRTAALMAELAAVQRLLQEEPTTELSRQKAVESCSAQIQAQALEAVKAFEGRARDYPCGCPHTRTGLLRISRREEDLSSVREAFQALVCAEEAELLAQAKELLVAPDLRTLTSTLARRQVFWEEQIEENWQQWSHQSGLFHEAQAGAADCWAQLRCAWTLALPMRAKAQHLLEVTAGDQTEQGPALHKVLVEVAATLALLGAWAHFHNLRGDGSVLSEVQALFQSLLECLNTRFEKYQGTAAVREMLRAREAWQLVEAPSHRPDDWWHPDNWPRWNEQAEGPS</sequence>